<feature type="transmembrane region" description="Helical" evidence="1">
    <location>
        <begin position="20"/>
        <end position="42"/>
    </location>
</feature>
<dbReference type="Proteomes" id="UP000179219">
    <property type="component" value="Unassembled WGS sequence"/>
</dbReference>
<reference evidence="2 3" key="1">
    <citation type="journal article" date="2016" name="Nat. Commun.">
        <title>Thousands of microbial genomes shed light on interconnected biogeochemical processes in an aquifer system.</title>
        <authorList>
            <person name="Anantharaman K."/>
            <person name="Brown C.T."/>
            <person name="Hug L.A."/>
            <person name="Sharon I."/>
            <person name="Castelle C.J."/>
            <person name="Probst A.J."/>
            <person name="Thomas B.C."/>
            <person name="Singh A."/>
            <person name="Wilkins M.J."/>
            <person name="Karaoz U."/>
            <person name="Brodie E.L."/>
            <person name="Williams K.H."/>
            <person name="Hubbard S.S."/>
            <person name="Banfield J.F."/>
        </authorList>
    </citation>
    <scope>NUCLEOTIDE SEQUENCE [LARGE SCALE GENOMIC DNA]</scope>
</reference>
<gene>
    <name evidence="2" type="ORF">A2159_01995</name>
</gene>
<comment type="caution">
    <text evidence="2">The sequence shown here is derived from an EMBL/GenBank/DDBJ whole genome shotgun (WGS) entry which is preliminary data.</text>
</comment>
<evidence type="ECO:0000313" key="3">
    <source>
        <dbReference type="Proteomes" id="UP000179219"/>
    </source>
</evidence>
<protein>
    <submittedName>
        <fullName evidence="2">Uncharacterized protein</fullName>
    </submittedName>
</protein>
<dbReference type="AlphaFoldDB" id="A0A1F7X1X0"/>
<name>A0A1F7X1X0_9BACT</name>
<keyword evidence="1" id="KW-1133">Transmembrane helix</keyword>
<evidence type="ECO:0000256" key="1">
    <source>
        <dbReference type="SAM" id="Phobius"/>
    </source>
</evidence>
<evidence type="ECO:0000313" key="2">
    <source>
        <dbReference type="EMBL" id="OGM08305.1"/>
    </source>
</evidence>
<dbReference type="EMBL" id="MGFP01000055">
    <property type="protein sequence ID" value="OGM08305.1"/>
    <property type="molecule type" value="Genomic_DNA"/>
</dbReference>
<proteinExistence type="predicted"/>
<organism evidence="2 3">
    <name type="scientific">Candidatus Woesebacteria bacterium RBG_13_34_9</name>
    <dbReference type="NCBI Taxonomy" id="1802477"/>
    <lineage>
        <taxon>Bacteria</taxon>
        <taxon>Candidatus Woeseibacteriota</taxon>
    </lineage>
</organism>
<keyword evidence="1" id="KW-0812">Transmembrane</keyword>
<sequence length="63" mass="7373">MSNRIIHLHKCKIYDKFNVILLMIPAIIFILFLFLILIQSGFRQEVLGAKSEININSQTIDKR</sequence>
<accession>A0A1F7X1X0</accession>
<keyword evidence="1" id="KW-0472">Membrane</keyword>